<dbReference type="InterPro" id="IPR021505">
    <property type="entry name" value="Phage_B3_Orf6"/>
</dbReference>
<evidence type="ECO:0000313" key="2">
    <source>
        <dbReference type="EMBL" id="TFH82449.1"/>
    </source>
</evidence>
<evidence type="ECO:0000256" key="1">
    <source>
        <dbReference type="SAM" id="MobiDB-lite"/>
    </source>
</evidence>
<evidence type="ECO:0000313" key="3">
    <source>
        <dbReference type="Proteomes" id="UP000297872"/>
    </source>
</evidence>
<dbReference type="EMBL" id="SGVY01000013">
    <property type="protein sequence ID" value="TFH82449.1"/>
    <property type="molecule type" value="Genomic_DNA"/>
</dbReference>
<dbReference type="Proteomes" id="UP000297872">
    <property type="component" value="Unassembled WGS sequence"/>
</dbReference>
<feature type="region of interest" description="Disordered" evidence="1">
    <location>
        <begin position="215"/>
        <end position="235"/>
    </location>
</feature>
<name>A0A4Y8VPC4_9BACT</name>
<comment type="caution">
    <text evidence="2">The sequence shown here is derived from an EMBL/GenBank/DDBJ whole genome shotgun (WGS) entry which is preliminary data.</text>
</comment>
<dbReference type="AlphaFoldDB" id="A0A4Y8VPC4"/>
<keyword evidence="3" id="KW-1185">Reference proteome</keyword>
<organism evidence="2 3">
    <name type="scientific">Segatella hominis</name>
    <dbReference type="NCBI Taxonomy" id="2518605"/>
    <lineage>
        <taxon>Bacteria</taxon>
        <taxon>Pseudomonadati</taxon>
        <taxon>Bacteroidota</taxon>
        <taxon>Bacteroidia</taxon>
        <taxon>Bacteroidales</taxon>
        <taxon>Prevotellaceae</taxon>
        <taxon>Segatella</taxon>
    </lineage>
</organism>
<dbReference type="GeneID" id="302994955"/>
<sequence length="235" mass="26870">METKDKVKVEMTKEQAEAFAAFQAQQKKEAETKQRKEDRETYAKIVDEEIAAAIPELRALSDRIKAVKAKVYGSFAQVLDMKANVLRITKDTQRTHTFTHSNGKMRLTLGCNCIDGYRDTVEDGIAMVKDYIQSLATDEKTQTLVKAIMRLLSRDGMGNLKASRVLQLRKMADESKDDKFKEGVQIIEEAYQPTMTRQFIRAEWKDEKGQWHIIPLSVTDADTDEEKAEEEAKKD</sequence>
<proteinExistence type="predicted"/>
<protein>
    <submittedName>
        <fullName evidence="2">DUF3164 family protein</fullName>
    </submittedName>
</protein>
<gene>
    <name evidence="2" type="ORF">EXN75_06565</name>
</gene>
<dbReference type="RefSeq" id="WP_134843215.1">
    <property type="nucleotide sequence ID" value="NZ_SGVY01000013.1"/>
</dbReference>
<dbReference type="OrthoDB" id="1004368at2"/>
<dbReference type="Pfam" id="PF11363">
    <property type="entry name" value="DUF3164"/>
    <property type="match status" value="1"/>
</dbReference>
<accession>A0A4Y8VPC4</accession>
<reference evidence="2 3" key="1">
    <citation type="submission" date="2019-02" db="EMBL/GenBank/DDBJ databases">
        <title>Draft Genome Sequence of the Prevotella sp. BCRC 81118, Isolated from Human Feces.</title>
        <authorList>
            <person name="Huang C.-H."/>
        </authorList>
    </citation>
    <scope>NUCLEOTIDE SEQUENCE [LARGE SCALE GENOMIC DNA]</scope>
    <source>
        <strain evidence="2 3">BCRC 81118</strain>
    </source>
</reference>